<dbReference type="Proteomes" id="UP000316280">
    <property type="component" value="Unassembled WGS sequence"/>
</dbReference>
<dbReference type="InterPro" id="IPR013324">
    <property type="entry name" value="RNA_pol_sigma_r3/r4-like"/>
</dbReference>
<gene>
    <name evidence="1" type="ORF">EWV63_15715</name>
</gene>
<accession>A0A552AFM0</accession>
<dbReference type="EMBL" id="SFBR01000140">
    <property type="protein sequence ID" value="TRT84244.1"/>
    <property type="molecule type" value="Genomic_DNA"/>
</dbReference>
<evidence type="ECO:0000313" key="1">
    <source>
        <dbReference type="EMBL" id="TRT84244.1"/>
    </source>
</evidence>
<dbReference type="SUPFAM" id="SSF88659">
    <property type="entry name" value="Sigma3 and sigma4 domains of RNA polymerase sigma factors"/>
    <property type="match status" value="1"/>
</dbReference>
<dbReference type="AlphaFoldDB" id="A0A552AFM0"/>
<organism evidence="1 2">
    <name type="scientific">Microcystis aeruginosa Ma_OC_H_19870700_S124</name>
    <dbReference type="NCBI Taxonomy" id="2486262"/>
    <lineage>
        <taxon>Bacteria</taxon>
        <taxon>Bacillati</taxon>
        <taxon>Cyanobacteriota</taxon>
        <taxon>Cyanophyceae</taxon>
        <taxon>Oscillatoriophycideae</taxon>
        <taxon>Chroococcales</taxon>
        <taxon>Microcystaceae</taxon>
        <taxon>Microcystis</taxon>
    </lineage>
</organism>
<name>A0A552AFM0_MICAE</name>
<evidence type="ECO:0000313" key="2">
    <source>
        <dbReference type="Proteomes" id="UP000316280"/>
    </source>
</evidence>
<dbReference type="Gene3D" id="1.10.10.60">
    <property type="entry name" value="Homeodomain-like"/>
    <property type="match status" value="1"/>
</dbReference>
<protein>
    <submittedName>
        <fullName evidence="1">Uncharacterized protein</fullName>
    </submittedName>
</protein>
<proteinExistence type="predicted"/>
<reference evidence="1 2" key="1">
    <citation type="submission" date="2019-01" db="EMBL/GenBank/DDBJ databases">
        <title>Coherence of Microcystis species and biogeography revealed through population genomics.</title>
        <authorList>
            <person name="Perez-Carrascal O.M."/>
            <person name="Terrat Y."/>
            <person name="Giani A."/>
            <person name="Fortin N."/>
            <person name="Tromas N."/>
            <person name="Shapiro B.J."/>
        </authorList>
    </citation>
    <scope>NUCLEOTIDE SEQUENCE [LARGE SCALE GENOMIC DNA]</scope>
    <source>
        <strain evidence="1">Ma_OC_H_19870700_S124</strain>
    </source>
</reference>
<comment type="caution">
    <text evidence="1">The sequence shown here is derived from an EMBL/GenBank/DDBJ whole genome shotgun (WGS) entry which is preliminary data.</text>
</comment>
<dbReference type="Pfam" id="PF13384">
    <property type="entry name" value="HTH_23"/>
    <property type="match status" value="1"/>
</dbReference>
<sequence length="110" mass="13180">MTRIQNILKELEKQGLVSFRDCQYSLTELVRGIITYLSDQNKTSRRDVQREEKLPKSYDFIKLYKQGLSYQQIADKYGISRDRIRQILSINPEFEAYRQKQKEKKLSLND</sequence>